<name>A0A835M4V2_9MAGN</name>
<dbReference type="SUPFAM" id="SSF52833">
    <property type="entry name" value="Thioredoxin-like"/>
    <property type="match status" value="1"/>
</dbReference>
<dbReference type="InterPro" id="IPR036249">
    <property type="entry name" value="Thioredoxin-like_sf"/>
</dbReference>
<dbReference type="GO" id="GO:0006406">
    <property type="term" value="P:mRNA export from nucleus"/>
    <property type="evidence" value="ECO:0007669"/>
    <property type="project" value="TreeGrafter"/>
</dbReference>
<proteinExistence type="predicted"/>
<feature type="coiled-coil region" evidence="1">
    <location>
        <begin position="265"/>
        <end position="299"/>
    </location>
</feature>
<dbReference type="EMBL" id="JADFTS010000002">
    <property type="protein sequence ID" value="KAF9619703.1"/>
    <property type="molecule type" value="Genomic_DNA"/>
</dbReference>
<sequence length="317" mass="36803">MPLVAKEVVNVSNLEQELENKLIVIEEENMGIALRGLFIIDKEGVIQHSTINNLAIGRSVDETMRTLQISKDGEVERLSTEVTELHKSKRRFFRTVERKDSEISEKNATIKTYLDKIVNVTDDSASKQAHLRDTESEMARSNATCARLLQEKELIQRHNLWLNEELTVKVSETIELRRRHAEVEEDLSNKLADVERQFNECSRSLRWNKERVKELEEKLTSLQEELCSSKETNGENEARFSAEISTVTKLVEYNKESSEEWSRKAGELEGVIKALEMHLSQLESDYKEKLQKEESARKMHEKACNFIWVLFLCLDFN</sequence>
<dbReference type="InterPro" id="IPR057577">
    <property type="entry name" value="Nucleoprot-TPR/MLP1_dom"/>
</dbReference>
<accession>A0A835M4V2</accession>
<evidence type="ECO:0000256" key="1">
    <source>
        <dbReference type="SAM" id="Coils"/>
    </source>
</evidence>
<dbReference type="Pfam" id="PF25481">
    <property type="entry name" value="Nucleoprot-TPR"/>
    <property type="match status" value="1"/>
</dbReference>
<evidence type="ECO:0000259" key="2">
    <source>
        <dbReference type="Pfam" id="PF25481"/>
    </source>
</evidence>
<organism evidence="3 4">
    <name type="scientific">Coptis chinensis</name>
    <dbReference type="NCBI Taxonomy" id="261450"/>
    <lineage>
        <taxon>Eukaryota</taxon>
        <taxon>Viridiplantae</taxon>
        <taxon>Streptophyta</taxon>
        <taxon>Embryophyta</taxon>
        <taxon>Tracheophyta</taxon>
        <taxon>Spermatophyta</taxon>
        <taxon>Magnoliopsida</taxon>
        <taxon>Ranunculales</taxon>
        <taxon>Ranunculaceae</taxon>
        <taxon>Coptidoideae</taxon>
        <taxon>Coptis</taxon>
    </lineage>
</organism>
<dbReference type="AlphaFoldDB" id="A0A835M4V2"/>
<keyword evidence="1" id="KW-0175">Coiled coil</keyword>
<dbReference type="Proteomes" id="UP000631114">
    <property type="component" value="Unassembled WGS sequence"/>
</dbReference>
<feature type="domain" description="Nucleoprotein TPR/MPL1" evidence="2">
    <location>
        <begin position="136"/>
        <end position="215"/>
    </location>
</feature>
<dbReference type="PANTHER" id="PTHR18898:SF2">
    <property type="entry name" value="NUCLEOPROTEIN TPR"/>
    <property type="match status" value="1"/>
</dbReference>
<dbReference type="PANTHER" id="PTHR18898">
    <property type="entry name" value="NUCLEOPROTEIN TPR-RELATED"/>
    <property type="match status" value="1"/>
</dbReference>
<dbReference type="GO" id="GO:0017056">
    <property type="term" value="F:structural constituent of nuclear pore"/>
    <property type="evidence" value="ECO:0007669"/>
    <property type="project" value="TreeGrafter"/>
</dbReference>
<keyword evidence="4" id="KW-1185">Reference proteome</keyword>
<comment type="caution">
    <text evidence="3">The sequence shown here is derived from an EMBL/GenBank/DDBJ whole genome shotgun (WGS) entry which is preliminary data.</text>
</comment>
<protein>
    <recommendedName>
        <fullName evidence="2">Nucleoprotein TPR/MPL1 domain-containing protein</fullName>
    </recommendedName>
</protein>
<reference evidence="3 4" key="1">
    <citation type="submission" date="2020-10" db="EMBL/GenBank/DDBJ databases">
        <title>The Coptis chinensis genome and diversification of protoberbering-type alkaloids.</title>
        <authorList>
            <person name="Wang B."/>
            <person name="Shu S."/>
            <person name="Song C."/>
            <person name="Liu Y."/>
        </authorList>
    </citation>
    <scope>NUCLEOTIDE SEQUENCE [LARGE SCALE GENOMIC DNA]</scope>
    <source>
        <strain evidence="3">HL-2020</strain>
        <tissue evidence="3">Leaf</tissue>
    </source>
</reference>
<evidence type="ECO:0000313" key="3">
    <source>
        <dbReference type="EMBL" id="KAF9619703.1"/>
    </source>
</evidence>
<dbReference type="Gene3D" id="3.40.30.10">
    <property type="entry name" value="Glutaredoxin"/>
    <property type="match status" value="1"/>
</dbReference>
<dbReference type="GO" id="GO:0005643">
    <property type="term" value="C:nuclear pore"/>
    <property type="evidence" value="ECO:0007669"/>
    <property type="project" value="TreeGrafter"/>
</dbReference>
<dbReference type="OrthoDB" id="343070at2759"/>
<feature type="coiled-coil region" evidence="1">
    <location>
        <begin position="177"/>
        <end position="225"/>
    </location>
</feature>
<evidence type="ECO:0000313" key="4">
    <source>
        <dbReference type="Proteomes" id="UP000631114"/>
    </source>
</evidence>
<gene>
    <name evidence="3" type="ORF">IFM89_008380</name>
</gene>